<evidence type="ECO:0000256" key="6">
    <source>
        <dbReference type="ARBA" id="ARBA00013279"/>
    </source>
</evidence>
<evidence type="ECO:0000256" key="3">
    <source>
        <dbReference type="ARBA" id="ARBA00004343"/>
    </source>
</evidence>
<dbReference type="STRING" id="4829.A0A163KCS7"/>
<comment type="similarity">
    <text evidence="4">Belongs to the AB hydrolase superfamily. Lipase family.</text>
</comment>
<dbReference type="InterPro" id="IPR050805">
    <property type="entry name" value="ATG15_Lipase"/>
</dbReference>
<keyword evidence="15" id="KW-0472">Membrane</keyword>
<evidence type="ECO:0000313" key="20">
    <source>
        <dbReference type="Proteomes" id="UP000078561"/>
    </source>
</evidence>
<dbReference type="GO" id="GO:0005775">
    <property type="term" value="C:vacuolar lumen"/>
    <property type="evidence" value="ECO:0007669"/>
    <property type="project" value="TreeGrafter"/>
</dbReference>
<evidence type="ECO:0000256" key="5">
    <source>
        <dbReference type="ARBA" id="ARBA00011137"/>
    </source>
</evidence>
<dbReference type="GO" id="GO:0004806">
    <property type="term" value="F:triacylglycerol lipase activity"/>
    <property type="evidence" value="ECO:0007669"/>
    <property type="project" value="UniProtKB-EC"/>
</dbReference>
<name>A0A163KCS7_ABSGL</name>
<dbReference type="OMA" id="KEVITHV"/>
<evidence type="ECO:0000256" key="9">
    <source>
        <dbReference type="ARBA" id="ARBA00022801"/>
    </source>
</evidence>
<comment type="subcellular location">
    <subcellularLocation>
        <location evidence="3">Endosome</location>
        <location evidence="3">Multivesicular body membrane</location>
        <topology evidence="3">Single-pass type II membrane protein</topology>
    </subcellularLocation>
    <subcellularLocation>
        <location evidence="2">Prevacuolar compartment membrane</location>
        <topology evidence="2">Single-pass type II membrane protein</topology>
    </subcellularLocation>
</comment>
<dbReference type="FunCoup" id="A0A163KCS7">
    <property type="interactions" value="89"/>
</dbReference>
<dbReference type="InterPro" id="IPR029058">
    <property type="entry name" value="AB_hydrolase_fold"/>
</dbReference>
<feature type="signal peptide" evidence="18">
    <location>
        <begin position="1"/>
        <end position="20"/>
    </location>
</feature>
<keyword evidence="7" id="KW-0812">Transmembrane</keyword>
<dbReference type="PANTHER" id="PTHR47175">
    <property type="entry name" value="LIPASE ATG15-RELATED"/>
    <property type="match status" value="1"/>
</dbReference>
<dbReference type="EMBL" id="LT554492">
    <property type="protein sequence ID" value="SAM06163.1"/>
    <property type="molecule type" value="Genomic_DNA"/>
</dbReference>
<evidence type="ECO:0000256" key="11">
    <source>
        <dbReference type="ARBA" id="ARBA00022968"/>
    </source>
</evidence>
<keyword evidence="18" id="KW-0732">Signal</keyword>
<evidence type="ECO:0000256" key="16">
    <source>
        <dbReference type="ARBA" id="ARBA00023180"/>
    </source>
</evidence>
<gene>
    <name evidence="19" type="primary">ABSGL_12039.1 scaffold 12370</name>
</gene>
<keyword evidence="16" id="KW-0325">Glycoprotein</keyword>
<dbReference type="Gene3D" id="3.40.50.1820">
    <property type="entry name" value="alpha/beta hydrolase"/>
    <property type="match status" value="1"/>
</dbReference>
<accession>A0A163KCS7</accession>
<dbReference type="Proteomes" id="UP000078561">
    <property type="component" value="Unassembled WGS sequence"/>
</dbReference>
<dbReference type="GO" id="GO:0006660">
    <property type="term" value="P:phosphatidylserine catabolic process"/>
    <property type="evidence" value="ECO:0007669"/>
    <property type="project" value="TreeGrafter"/>
</dbReference>
<comment type="catalytic activity">
    <reaction evidence="1">
        <text>a triacylglycerol + H2O = a diacylglycerol + a fatty acid + H(+)</text>
        <dbReference type="Rhea" id="RHEA:12044"/>
        <dbReference type="ChEBI" id="CHEBI:15377"/>
        <dbReference type="ChEBI" id="CHEBI:15378"/>
        <dbReference type="ChEBI" id="CHEBI:17855"/>
        <dbReference type="ChEBI" id="CHEBI:18035"/>
        <dbReference type="ChEBI" id="CHEBI:28868"/>
        <dbReference type="EC" id="3.1.1.3"/>
    </reaction>
</comment>
<dbReference type="GO" id="GO:0046461">
    <property type="term" value="P:neutral lipid catabolic process"/>
    <property type="evidence" value="ECO:0007669"/>
    <property type="project" value="TreeGrafter"/>
</dbReference>
<evidence type="ECO:0000256" key="7">
    <source>
        <dbReference type="ARBA" id="ARBA00022692"/>
    </source>
</evidence>
<reference evidence="19" key="1">
    <citation type="submission" date="2016-04" db="EMBL/GenBank/DDBJ databases">
        <authorList>
            <person name="Evans L.H."/>
            <person name="Alamgir A."/>
            <person name="Owens N."/>
            <person name="Weber N.D."/>
            <person name="Virtaneva K."/>
            <person name="Barbian K."/>
            <person name="Babar A."/>
            <person name="Rosenke K."/>
        </authorList>
    </citation>
    <scope>NUCLEOTIDE SEQUENCE [LARGE SCALE GENOMIC DNA]</scope>
    <source>
        <strain evidence="19">CBS 101.48</strain>
    </source>
</reference>
<dbReference type="GO" id="GO:0034496">
    <property type="term" value="P:multivesicular body membrane disassembly"/>
    <property type="evidence" value="ECO:0007669"/>
    <property type="project" value="TreeGrafter"/>
</dbReference>
<evidence type="ECO:0000256" key="2">
    <source>
        <dbReference type="ARBA" id="ARBA00004270"/>
    </source>
</evidence>
<dbReference type="GO" id="GO:0004620">
    <property type="term" value="F:phospholipase activity"/>
    <property type="evidence" value="ECO:0007669"/>
    <property type="project" value="TreeGrafter"/>
</dbReference>
<organism evidence="19">
    <name type="scientific">Absidia glauca</name>
    <name type="common">Pin mould</name>
    <dbReference type="NCBI Taxonomy" id="4829"/>
    <lineage>
        <taxon>Eukaryota</taxon>
        <taxon>Fungi</taxon>
        <taxon>Fungi incertae sedis</taxon>
        <taxon>Mucoromycota</taxon>
        <taxon>Mucoromycotina</taxon>
        <taxon>Mucoromycetes</taxon>
        <taxon>Mucorales</taxon>
        <taxon>Cunninghamellaceae</taxon>
        <taxon>Absidia</taxon>
    </lineage>
</organism>
<proteinExistence type="inferred from homology"/>
<keyword evidence="11" id="KW-0735">Signal-anchor</keyword>
<keyword evidence="8" id="KW-0967">Endosome</keyword>
<evidence type="ECO:0000256" key="4">
    <source>
        <dbReference type="ARBA" id="ARBA00010701"/>
    </source>
</evidence>
<evidence type="ECO:0000256" key="17">
    <source>
        <dbReference type="ARBA" id="ARBA00029828"/>
    </source>
</evidence>
<dbReference type="PANTHER" id="PTHR47175:SF2">
    <property type="entry name" value="LIPASE ATG15-RELATED"/>
    <property type="match status" value="1"/>
</dbReference>
<dbReference type="CDD" id="cd00519">
    <property type="entry name" value="Lipase_3"/>
    <property type="match status" value="1"/>
</dbReference>
<dbReference type="InParanoid" id="A0A163KCS7"/>
<dbReference type="GO" id="GO:0032585">
    <property type="term" value="C:multivesicular body membrane"/>
    <property type="evidence" value="ECO:0007669"/>
    <property type="project" value="UniProtKB-SubCell"/>
</dbReference>
<keyword evidence="20" id="KW-1185">Reference proteome</keyword>
<sequence>MSRVYFTYYLLFHLLYLVKAQQQQPFFNPAPSPLTQSLSLKHFYHLDTQSNSSLLYRYEKRSRQAGSLAHRPLDGAADDKSTANYKIQSSIERYSKPSQSSIDYLIHSTATRTRWQTVPQAQTTMESVLGLVPNVTDHATILTLAKMSYDAYTGIGGDDWYDLDKKQWATNDTFGWTEDGMRGHVFSNEDDSLIVIAIKGTTGGLFTPGPTGDKDKLNDNMLFSCCCARVSRVWRPVCDCYQGQDYQCDEKCVEDTILKEELYYDHALEIYKDISDQYPEATVFLTGHSLGGALAALVGHTFGAPAVSFEAPGERLASKRLHLPHAPGVHTPVYHFGHTADPIFIGLCNGVSSACWYGGYAMETRCHSGKSCIWDTVNDHGWRVDVRSHRIGDIIEKILGDPSTFPLPRCQMEQDCIDCGLWDFADHRDLSGIEAMGNCSV</sequence>
<dbReference type="EC" id="3.1.1.3" evidence="6"/>
<evidence type="ECO:0000256" key="13">
    <source>
        <dbReference type="ARBA" id="ARBA00023006"/>
    </source>
</evidence>
<dbReference type="SUPFAM" id="SSF53474">
    <property type="entry name" value="alpha/beta-Hydrolases"/>
    <property type="match status" value="1"/>
</dbReference>
<dbReference type="AlphaFoldDB" id="A0A163KCS7"/>
<dbReference type="Pfam" id="PF26363">
    <property type="entry name" value="Phospholipase-like"/>
    <property type="match status" value="1"/>
</dbReference>
<protein>
    <recommendedName>
        <fullName evidence="6">triacylglycerol lipase</fullName>
        <ecNumber evidence="6">3.1.1.3</ecNumber>
    </recommendedName>
    <alternativeName>
        <fullName evidence="17">Autophagy-related protein 15</fullName>
    </alternativeName>
</protein>
<evidence type="ECO:0000256" key="1">
    <source>
        <dbReference type="ARBA" id="ARBA00001024"/>
    </source>
</evidence>
<dbReference type="GO" id="GO:0034727">
    <property type="term" value="P:piecemeal microautophagy of the nucleus"/>
    <property type="evidence" value="ECO:0007669"/>
    <property type="project" value="TreeGrafter"/>
</dbReference>
<keyword evidence="14" id="KW-0443">Lipid metabolism</keyword>
<keyword evidence="13" id="KW-0072">Autophagy</keyword>
<evidence type="ECO:0000313" key="19">
    <source>
        <dbReference type="EMBL" id="SAM06163.1"/>
    </source>
</evidence>
<evidence type="ECO:0000256" key="8">
    <source>
        <dbReference type="ARBA" id="ARBA00022753"/>
    </source>
</evidence>
<comment type="subunit">
    <text evidence="5">Binds to both phosphatidylinositol (PI) and phosphatidylinositol 3,5-bisphosphate (PIP2).</text>
</comment>
<evidence type="ECO:0000256" key="18">
    <source>
        <dbReference type="SAM" id="SignalP"/>
    </source>
</evidence>
<keyword evidence="10" id="KW-0442">Lipid degradation</keyword>
<evidence type="ECO:0000256" key="12">
    <source>
        <dbReference type="ARBA" id="ARBA00022989"/>
    </source>
</evidence>
<feature type="chain" id="PRO_5007843621" description="triacylglycerol lipase" evidence="18">
    <location>
        <begin position="21"/>
        <end position="441"/>
    </location>
</feature>
<evidence type="ECO:0000256" key="15">
    <source>
        <dbReference type="ARBA" id="ARBA00023136"/>
    </source>
</evidence>
<dbReference type="OrthoDB" id="58570at2759"/>
<evidence type="ECO:0000256" key="14">
    <source>
        <dbReference type="ARBA" id="ARBA00023098"/>
    </source>
</evidence>
<evidence type="ECO:0000256" key="10">
    <source>
        <dbReference type="ARBA" id="ARBA00022963"/>
    </source>
</evidence>
<keyword evidence="12" id="KW-1133">Transmembrane helix</keyword>
<keyword evidence="9" id="KW-0378">Hydrolase</keyword>